<proteinExistence type="predicted"/>
<accession>A0A0V0QZ22</accession>
<evidence type="ECO:0000313" key="2">
    <source>
        <dbReference type="EMBL" id="KRX07555.1"/>
    </source>
</evidence>
<comment type="caution">
    <text evidence="2">The sequence shown here is derived from an EMBL/GenBank/DDBJ whole genome shotgun (WGS) entry which is preliminary data.</text>
</comment>
<gene>
    <name evidence="2" type="ORF">PPERSA_11104</name>
</gene>
<dbReference type="EMBL" id="LDAU01000082">
    <property type="protein sequence ID" value="KRX07555.1"/>
    <property type="molecule type" value="Genomic_DNA"/>
</dbReference>
<name>A0A0V0QZ22_PSEPJ</name>
<keyword evidence="3" id="KW-1185">Reference proteome</keyword>
<evidence type="ECO:0000313" key="3">
    <source>
        <dbReference type="Proteomes" id="UP000054937"/>
    </source>
</evidence>
<dbReference type="InParanoid" id="A0A0V0QZ22"/>
<feature type="region of interest" description="Disordered" evidence="1">
    <location>
        <begin position="293"/>
        <end position="321"/>
    </location>
</feature>
<dbReference type="Proteomes" id="UP000054937">
    <property type="component" value="Unassembled WGS sequence"/>
</dbReference>
<reference evidence="2 3" key="1">
    <citation type="journal article" date="2015" name="Sci. Rep.">
        <title>Genome of the facultative scuticociliatosis pathogen Pseudocohnilembus persalinus provides insight into its virulence through horizontal gene transfer.</title>
        <authorList>
            <person name="Xiong J."/>
            <person name="Wang G."/>
            <person name="Cheng J."/>
            <person name="Tian M."/>
            <person name="Pan X."/>
            <person name="Warren A."/>
            <person name="Jiang C."/>
            <person name="Yuan D."/>
            <person name="Miao W."/>
        </authorList>
    </citation>
    <scope>NUCLEOTIDE SEQUENCE [LARGE SCALE GENOMIC DNA]</scope>
    <source>
        <strain evidence="2">36N120E</strain>
    </source>
</reference>
<dbReference type="AlphaFoldDB" id="A0A0V0QZ22"/>
<protein>
    <submittedName>
        <fullName evidence="2">Uncharacterized protein</fullName>
    </submittedName>
</protein>
<evidence type="ECO:0000256" key="1">
    <source>
        <dbReference type="SAM" id="MobiDB-lite"/>
    </source>
</evidence>
<organism evidence="2 3">
    <name type="scientific">Pseudocohnilembus persalinus</name>
    <name type="common">Ciliate</name>
    <dbReference type="NCBI Taxonomy" id="266149"/>
    <lineage>
        <taxon>Eukaryota</taxon>
        <taxon>Sar</taxon>
        <taxon>Alveolata</taxon>
        <taxon>Ciliophora</taxon>
        <taxon>Intramacronucleata</taxon>
        <taxon>Oligohymenophorea</taxon>
        <taxon>Scuticociliatia</taxon>
        <taxon>Philasterida</taxon>
        <taxon>Pseudocohnilembidae</taxon>
        <taxon>Pseudocohnilembus</taxon>
    </lineage>
</organism>
<sequence>MSQTQKDIIARYKKDINDIKRGKSIPSHIQDQIKEEEKLQYNTRNQEQIIKEDETQKQPEEEDYNDFLYLLNAEKETEEKLLQKKREFELQAQMEMNKINELLIKQYDFAQQQKELEANKLKEDRKDDLVMKQYLNAKDDKDLQRTPKFPGNTPDEYIKRRVDIYQKLTEVEIRNLLLEMKKSYAKYNSSEYIENLDKWKELVTEHYLESKEFYAQQPLVEYTRHNCLKMLGQIHYLDQCMRNLQNKNTTQEEDEYFKYDAQFDQKINQLDPESEEYKTLKIQSEKVRRAQESRRLELQEKKKQEFQKKIGQKMKENEEKRLQQLKQQELQDDFNDNDNNKRPKFSRTYLTANNEIRNVEDDFLEKDIDRPKIWNYNKDPQLEKYNEVVEKYMQMKDALERDKNNAIFRDQIENINEDNNVNNVDILDQVDKYLKTRQQQKGVQLDNYKDLLPQSINFNYFKDENLEDILEDSD</sequence>